<feature type="transmembrane region" description="Helical" evidence="5">
    <location>
        <begin position="20"/>
        <end position="40"/>
    </location>
</feature>
<evidence type="ECO:0000256" key="2">
    <source>
        <dbReference type="ARBA" id="ARBA00022692"/>
    </source>
</evidence>
<keyword evidence="8" id="KW-1185">Reference proteome</keyword>
<dbReference type="RefSeq" id="WP_091989399.1">
    <property type="nucleotide sequence ID" value="NZ_FOLO01000049.1"/>
</dbReference>
<dbReference type="InterPro" id="IPR008756">
    <property type="entry name" value="Peptidase_M56"/>
</dbReference>
<feature type="transmembrane region" description="Helical" evidence="5">
    <location>
        <begin position="111"/>
        <end position="131"/>
    </location>
</feature>
<dbReference type="GO" id="GO:0016020">
    <property type="term" value="C:membrane"/>
    <property type="evidence" value="ECO:0007669"/>
    <property type="project" value="UniProtKB-SubCell"/>
</dbReference>
<accession>A0A1I1RFR6</accession>
<dbReference type="Proteomes" id="UP000198862">
    <property type="component" value="Unassembled WGS sequence"/>
</dbReference>
<feature type="transmembrane region" description="Helical" evidence="5">
    <location>
        <begin position="52"/>
        <end position="73"/>
    </location>
</feature>
<dbReference type="OrthoDB" id="15218at2"/>
<dbReference type="GO" id="GO:0055085">
    <property type="term" value="P:transmembrane transport"/>
    <property type="evidence" value="ECO:0007669"/>
    <property type="project" value="InterPro"/>
</dbReference>
<dbReference type="EMBL" id="FOLO01000049">
    <property type="protein sequence ID" value="SFD33139.1"/>
    <property type="molecule type" value="Genomic_DNA"/>
</dbReference>
<feature type="domain" description="TonB C-terminal" evidence="6">
    <location>
        <begin position="491"/>
        <end position="584"/>
    </location>
</feature>
<keyword evidence="3 5" id="KW-1133">Transmembrane helix</keyword>
<gene>
    <name evidence="7" type="ORF">SAMN02745724_04226</name>
</gene>
<evidence type="ECO:0000256" key="4">
    <source>
        <dbReference type="ARBA" id="ARBA00023136"/>
    </source>
</evidence>
<dbReference type="InterPro" id="IPR052173">
    <property type="entry name" value="Beta-lactam_resp_regulator"/>
</dbReference>
<dbReference type="AlphaFoldDB" id="A0A1I1RFR6"/>
<keyword evidence="2 5" id="KW-0812">Transmembrane</keyword>
<evidence type="ECO:0000256" key="3">
    <source>
        <dbReference type="ARBA" id="ARBA00022989"/>
    </source>
</evidence>
<sequence length="600" mass="68205">MDFFFFDTFLSNPVFKTLSLTLLHFIWQGSVLAVFLAAFLKLISNKYSNLRYNVSLFVLVLCLISPVLTFLIINEPQSISNASISHAAPLLSEPEIVSVLFNMQEFDIKNLLPWLSVIWMLGVIYFSIGYCKELFSVYKLPKSHVSKPQRWLSELFLSLKEELSISQNVTLRVSKIVDVPMVIGWLKPVVLVPLNMITGLTEEQLRLLIAHELAHVKRHDYFVNLIQSLVEVFLFFHPGVKWISKQIRIDREYCCDDIAATHFCEKISYAKALLHAEELRPRTIPLMAMAATGGHLRSRVSRVVGEHSCTPKYANRGMAGLIGLAVVCLLFSTHKVIGMSNTVTDEYLETLKNKQLMLVKPEIKENLNDISVQIAPDKSKEQQGAKKLTTVDIPIQKQQKVILNQSPSIENDVLEKKQVIVEKHRETQKPSLLNKTELVLEVAPEQKKITVKTKNRENKPVEKIAELNSKIETLPLITNKIAVVDSNEYKPLVIPPKALKMIKPDYSEVAQRKGYVGDVVISFNVNLDGKASDIEFMGDTKSYLKKSVRKAMKKWRFTPGKVNGNEIVMRETKLFSFVNPNLNNTKIRTGSRISSRSRRM</sequence>
<dbReference type="STRING" id="1123010.SAMN02745724_04226"/>
<dbReference type="SUPFAM" id="SSF74653">
    <property type="entry name" value="TolA/TonB C-terminal domain"/>
    <property type="match status" value="1"/>
</dbReference>
<dbReference type="CDD" id="cd07341">
    <property type="entry name" value="M56_BlaR1_MecR1_like"/>
    <property type="match status" value="1"/>
</dbReference>
<dbReference type="NCBIfam" id="TIGR01352">
    <property type="entry name" value="tonB_Cterm"/>
    <property type="match status" value="1"/>
</dbReference>
<dbReference type="PANTHER" id="PTHR34978">
    <property type="entry name" value="POSSIBLE SENSOR-TRANSDUCER PROTEIN BLAR"/>
    <property type="match status" value="1"/>
</dbReference>
<dbReference type="Gene3D" id="3.30.2420.10">
    <property type="entry name" value="TonB"/>
    <property type="match status" value="1"/>
</dbReference>
<reference evidence="7 8" key="1">
    <citation type="submission" date="2016-10" db="EMBL/GenBank/DDBJ databases">
        <authorList>
            <person name="de Groot N.N."/>
        </authorList>
    </citation>
    <scope>NUCLEOTIDE SEQUENCE [LARGE SCALE GENOMIC DNA]</scope>
    <source>
        <strain evidence="7 8">DSM 6059</strain>
    </source>
</reference>
<dbReference type="PROSITE" id="PS52015">
    <property type="entry name" value="TONB_CTD"/>
    <property type="match status" value="1"/>
</dbReference>
<feature type="transmembrane region" description="Helical" evidence="5">
    <location>
        <begin position="318"/>
        <end position="337"/>
    </location>
</feature>
<dbReference type="PANTHER" id="PTHR34978:SF3">
    <property type="entry name" value="SLR0241 PROTEIN"/>
    <property type="match status" value="1"/>
</dbReference>
<proteinExistence type="predicted"/>
<evidence type="ECO:0000256" key="1">
    <source>
        <dbReference type="ARBA" id="ARBA00004167"/>
    </source>
</evidence>
<dbReference type="InterPro" id="IPR006260">
    <property type="entry name" value="TonB/TolA_C"/>
</dbReference>
<name>A0A1I1RFR6_9GAMM</name>
<organism evidence="7 8">
    <name type="scientific">Pseudoalteromonas denitrificans DSM 6059</name>
    <dbReference type="NCBI Taxonomy" id="1123010"/>
    <lineage>
        <taxon>Bacteria</taxon>
        <taxon>Pseudomonadati</taxon>
        <taxon>Pseudomonadota</taxon>
        <taxon>Gammaproteobacteria</taxon>
        <taxon>Alteromonadales</taxon>
        <taxon>Pseudoalteromonadaceae</taxon>
        <taxon>Pseudoalteromonas</taxon>
    </lineage>
</organism>
<dbReference type="Gene3D" id="3.30.2010.10">
    <property type="entry name" value="Metalloproteases ('zincins'), catalytic domain"/>
    <property type="match status" value="1"/>
</dbReference>
<dbReference type="Pfam" id="PF05569">
    <property type="entry name" value="Peptidase_M56"/>
    <property type="match status" value="1"/>
</dbReference>
<evidence type="ECO:0000313" key="7">
    <source>
        <dbReference type="EMBL" id="SFD33139.1"/>
    </source>
</evidence>
<protein>
    <submittedName>
        <fullName evidence="7">TonB family C-terminal domain-containing protein</fullName>
    </submittedName>
</protein>
<evidence type="ECO:0000313" key="8">
    <source>
        <dbReference type="Proteomes" id="UP000198862"/>
    </source>
</evidence>
<keyword evidence="4 5" id="KW-0472">Membrane</keyword>
<evidence type="ECO:0000256" key="5">
    <source>
        <dbReference type="SAM" id="Phobius"/>
    </source>
</evidence>
<evidence type="ECO:0000259" key="6">
    <source>
        <dbReference type="PROSITE" id="PS52015"/>
    </source>
</evidence>
<dbReference type="Pfam" id="PF03544">
    <property type="entry name" value="TonB_C"/>
    <property type="match status" value="1"/>
</dbReference>
<dbReference type="InterPro" id="IPR037682">
    <property type="entry name" value="TonB_C"/>
</dbReference>
<comment type="subcellular location">
    <subcellularLocation>
        <location evidence="1">Membrane</location>
        <topology evidence="1">Single-pass membrane protein</topology>
    </subcellularLocation>
</comment>